<feature type="signal peptide" evidence="1">
    <location>
        <begin position="1"/>
        <end position="20"/>
    </location>
</feature>
<sequence>MNTRTTRRACASLVAFAALAAGATACDSSGSGKASQSSGAKQPEAVSTAALKALREAVSKTEKAHSVKVDGQTTIGTTVAISQQGALEWSGGGTTGQLAMTQGGATGEQLKKLGSSGTSQTRFLANAMYVKMAGSFIKAMGGKHWLKYDYDAYAKLGGASTAFVSDQLQNSNPAQSVQMIIASGDVKKAGSQTVRGVRATHYSGTVDVAALAAKSDNGLSAKELKALKKQLEAAGIKTEQIDLWVNGDNLLVKKTEQGSTANGTMRSTTYYSGYGTKVSVTAPPAADTLDVTKLLAAQSAAPSA</sequence>
<evidence type="ECO:0000313" key="2">
    <source>
        <dbReference type="EMBL" id="TKA12974.1"/>
    </source>
</evidence>
<feature type="chain" id="PRO_5038840774" description="Lipoprotein" evidence="1">
    <location>
        <begin position="21"/>
        <end position="304"/>
    </location>
</feature>
<evidence type="ECO:0000313" key="3">
    <source>
        <dbReference type="Proteomes" id="UP000305778"/>
    </source>
</evidence>
<dbReference type="InterPro" id="IPR029046">
    <property type="entry name" value="LolA/LolB/LppX"/>
</dbReference>
<keyword evidence="1" id="KW-0732">Signal</keyword>
<gene>
    <name evidence="2" type="ORF">FCI23_02955</name>
</gene>
<proteinExistence type="predicted"/>
<dbReference type="OrthoDB" id="3369896at2"/>
<comment type="caution">
    <text evidence="2">The sequence shown here is derived from an EMBL/GenBank/DDBJ whole genome shotgun (WGS) entry which is preliminary data.</text>
</comment>
<reference evidence="2 3" key="1">
    <citation type="submission" date="2019-04" db="EMBL/GenBank/DDBJ databases">
        <title>Streptomyces oryziradicis sp. nov., a novel actinomycete isolated from rhizosphere soil of rice (Oryza sativa L.).</title>
        <authorList>
            <person name="Li C."/>
        </authorList>
    </citation>
    <scope>NUCLEOTIDE SEQUENCE [LARGE SCALE GENOMIC DNA]</scope>
    <source>
        <strain evidence="2 3">NEAU-C40</strain>
    </source>
</reference>
<dbReference type="AlphaFoldDB" id="A0A4U0SS27"/>
<accession>A0A4U0SS27</accession>
<evidence type="ECO:0000256" key="1">
    <source>
        <dbReference type="SAM" id="SignalP"/>
    </source>
</evidence>
<protein>
    <recommendedName>
        <fullName evidence="4">Lipoprotein</fullName>
    </recommendedName>
</protein>
<keyword evidence="3" id="KW-1185">Reference proteome</keyword>
<dbReference type="EMBL" id="SUMC01000002">
    <property type="protein sequence ID" value="TKA12974.1"/>
    <property type="molecule type" value="Genomic_DNA"/>
</dbReference>
<organism evidence="2 3">
    <name type="scientific">Actinacidiphila oryziradicis</name>
    <dbReference type="NCBI Taxonomy" id="2571141"/>
    <lineage>
        <taxon>Bacteria</taxon>
        <taxon>Bacillati</taxon>
        <taxon>Actinomycetota</taxon>
        <taxon>Actinomycetes</taxon>
        <taxon>Kitasatosporales</taxon>
        <taxon>Streptomycetaceae</taxon>
        <taxon>Actinacidiphila</taxon>
    </lineage>
</organism>
<dbReference type="Gene3D" id="2.50.20.20">
    <property type="match status" value="1"/>
</dbReference>
<name>A0A4U0SS27_9ACTN</name>
<dbReference type="PROSITE" id="PS51257">
    <property type="entry name" value="PROKAR_LIPOPROTEIN"/>
    <property type="match status" value="1"/>
</dbReference>
<dbReference type="Proteomes" id="UP000305778">
    <property type="component" value="Unassembled WGS sequence"/>
</dbReference>
<evidence type="ECO:0008006" key="4">
    <source>
        <dbReference type="Google" id="ProtNLM"/>
    </source>
</evidence>
<dbReference type="SUPFAM" id="SSF89392">
    <property type="entry name" value="Prokaryotic lipoproteins and lipoprotein localization factors"/>
    <property type="match status" value="1"/>
</dbReference>
<dbReference type="RefSeq" id="WP_136721843.1">
    <property type="nucleotide sequence ID" value="NZ_SUMC01000002.1"/>
</dbReference>